<proteinExistence type="predicted"/>
<feature type="chain" id="PRO_5003701586" evidence="1">
    <location>
        <begin position="24"/>
        <end position="81"/>
    </location>
</feature>
<sequence length="81" mass="9173">MKKLFLIAFSVLLSGLGCHQIFAQSLSVLYTQGDQVIQSYRLYANQEQSIFMSEERKGFMELSDELDAHGLPDGGFFSFGW</sequence>
<name>I5C873_9BACT</name>
<keyword evidence="1" id="KW-0732">Signal</keyword>
<evidence type="ECO:0000313" key="3">
    <source>
        <dbReference type="Proteomes" id="UP000005551"/>
    </source>
</evidence>
<accession>I5C873</accession>
<gene>
    <name evidence="2" type="ORF">A3SI_05212</name>
</gene>
<dbReference type="EMBL" id="AJYA01000010">
    <property type="protein sequence ID" value="EIM78025.1"/>
    <property type="molecule type" value="Genomic_DNA"/>
</dbReference>
<dbReference type="PROSITE" id="PS51257">
    <property type="entry name" value="PROKAR_LIPOPROTEIN"/>
    <property type="match status" value="1"/>
</dbReference>
<evidence type="ECO:0000313" key="2">
    <source>
        <dbReference type="EMBL" id="EIM78025.1"/>
    </source>
</evidence>
<keyword evidence="3" id="KW-1185">Reference proteome</keyword>
<protein>
    <submittedName>
        <fullName evidence="2">Uncharacterized protein</fullName>
    </submittedName>
</protein>
<dbReference type="Proteomes" id="UP000005551">
    <property type="component" value="Unassembled WGS sequence"/>
</dbReference>
<dbReference type="STRING" id="1189621.A3SI_05212"/>
<comment type="caution">
    <text evidence="2">The sequence shown here is derived from an EMBL/GenBank/DDBJ whole genome shotgun (WGS) entry which is preliminary data.</text>
</comment>
<organism evidence="2 3">
    <name type="scientific">Nitritalea halalkaliphila LW7</name>
    <dbReference type="NCBI Taxonomy" id="1189621"/>
    <lineage>
        <taxon>Bacteria</taxon>
        <taxon>Pseudomonadati</taxon>
        <taxon>Bacteroidota</taxon>
        <taxon>Cytophagia</taxon>
        <taxon>Cytophagales</taxon>
        <taxon>Cyclobacteriaceae</taxon>
        <taxon>Nitritalea</taxon>
    </lineage>
</organism>
<feature type="signal peptide" evidence="1">
    <location>
        <begin position="1"/>
        <end position="23"/>
    </location>
</feature>
<dbReference type="RefSeq" id="WP_009053794.1">
    <property type="nucleotide sequence ID" value="NZ_AJYA01000010.1"/>
</dbReference>
<dbReference type="AlphaFoldDB" id="I5C873"/>
<evidence type="ECO:0000256" key="1">
    <source>
        <dbReference type="SAM" id="SignalP"/>
    </source>
</evidence>
<reference evidence="2 3" key="1">
    <citation type="submission" date="2012-05" db="EMBL/GenBank/DDBJ databases">
        <title>Genome sequence of Nitritalea halalkaliphila LW7.</title>
        <authorList>
            <person name="Jangir P.K."/>
            <person name="Singh A."/>
            <person name="Shivaji S."/>
            <person name="Sharma R."/>
        </authorList>
    </citation>
    <scope>NUCLEOTIDE SEQUENCE [LARGE SCALE GENOMIC DNA]</scope>
    <source>
        <strain evidence="2 3">LW7</strain>
    </source>
</reference>